<keyword evidence="2" id="KW-0677">Repeat</keyword>
<dbReference type="Gene3D" id="2.120.10.80">
    <property type="entry name" value="Kelch-type beta propeller"/>
    <property type="match status" value="2"/>
</dbReference>
<name>K1R8X8_MAGGI</name>
<dbReference type="PANTHER" id="PTHR46647">
    <property type="entry name" value="RAB9 EFFECTOR PROTEIN WITH KELCH MOTIFS"/>
    <property type="match status" value="1"/>
</dbReference>
<evidence type="ECO:0000256" key="1">
    <source>
        <dbReference type="ARBA" id="ARBA00022441"/>
    </source>
</evidence>
<organism evidence="6">
    <name type="scientific">Magallana gigas</name>
    <name type="common">Pacific oyster</name>
    <name type="synonym">Crassostrea gigas</name>
    <dbReference type="NCBI Taxonomy" id="29159"/>
    <lineage>
        <taxon>Eukaryota</taxon>
        <taxon>Metazoa</taxon>
        <taxon>Spiralia</taxon>
        <taxon>Lophotrochozoa</taxon>
        <taxon>Mollusca</taxon>
        <taxon>Bivalvia</taxon>
        <taxon>Autobranchia</taxon>
        <taxon>Pteriomorphia</taxon>
        <taxon>Ostreida</taxon>
        <taxon>Ostreoidea</taxon>
        <taxon>Ostreidae</taxon>
        <taxon>Magallana</taxon>
    </lineage>
</organism>
<dbReference type="SUPFAM" id="SSF117281">
    <property type="entry name" value="Kelch motif"/>
    <property type="match status" value="1"/>
</dbReference>
<protein>
    <recommendedName>
        <fullName evidence="4">Rab9 effector protein with kelch motifs</fullName>
    </recommendedName>
</protein>
<keyword evidence="1" id="KW-0880">Kelch repeat</keyword>
<reference evidence="6" key="1">
    <citation type="journal article" date="2012" name="Nature">
        <title>The oyster genome reveals stress adaptation and complexity of shell formation.</title>
        <authorList>
            <person name="Zhang G."/>
            <person name="Fang X."/>
            <person name="Guo X."/>
            <person name="Li L."/>
            <person name="Luo R."/>
            <person name="Xu F."/>
            <person name="Yang P."/>
            <person name="Zhang L."/>
            <person name="Wang X."/>
            <person name="Qi H."/>
            <person name="Xiong Z."/>
            <person name="Que H."/>
            <person name="Xie Y."/>
            <person name="Holland P.W."/>
            <person name="Paps J."/>
            <person name="Zhu Y."/>
            <person name="Wu F."/>
            <person name="Chen Y."/>
            <person name="Wang J."/>
            <person name="Peng C."/>
            <person name="Meng J."/>
            <person name="Yang L."/>
            <person name="Liu J."/>
            <person name="Wen B."/>
            <person name="Zhang N."/>
            <person name="Huang Z."/>
            <person name="Zhu Q."/>
            <person name="Feng Y."/>
            <person name="Mount A."/>
            <person name="Hedgecock D."/>
            <person name="Xu Z."/>
            <person name="Liu Y."/>
            <person name="Domazet-Loso T."/>
            <person name="Du Y."/>
            <person name="Sun X."/>
            <person name="Zhang S."/>
            <person name="Liu B."/>
            <person name="Cheng P."/>
            <person name="Jiang X."/>
            <person name="Li J."/>
            <person name="Fan D."/>
            <person name="Wang W."/>
            <person name="Fu W."/>
            <person name="Wang T."/>
            <person name="Wang B."/>
            <person name="Zhang J."/>
            <person name="Peng Z."/>
            <person name="Li Y."/>
            <person name="Li N."/>
            <person name="Wang J."/>
            <person name="Chen M."/>
            <person name="He Y."/>
            <person name="Tan F."/>
            <person name="Song X."/>
            <person name="Zheng Q."/>
            <person name="Huang R."/>
            <person name="Yang H."/>
            <person name="Du X."/>
            <person name="Chen L."/>
            <person name="Yang M."/>
            <person name="Gaffney P.M."/>
            <person name="Wang S."/>
            <person name="Luo L."/>
            <person name="She Z."/>
            <person name="Ming Y."/>
            <person name="Huang W."/>
            <person name="Zhang S."/>
            <person name="Huang B."/>
            <person name="Zhang Y."/>
            <person name="Qu T."/>
            <person name="Ni P."/>
            <person name="Miao G."/>
            <person name="Wang J."/>
            <person name="Wang Q."/>
            <person name="Steinberg C.E."/>
            <person name="Wang H."/>
            <person name="Li N."/>
            <person name="Qian L."/>
            <person name="Zhang G."/>
            <person name="Li Y."/>
            <person name="Yang H."/>
            <person name="Liu X."/>
            <person name="Wang J."/>
            <person name="Yin Y."/>
            <person name="Wang J."/>
        </authorList>
    </citation>
    <scope>NUCLEOTIDE SEQUENCE [LARGE SCALE GENOMIC DNA]</scope>
    <source>
        <strain evidence="6">05x7-T-G4-1.051#20</strain>
    </source>
</reference>
<feature type="region of interest" description="Disordered" evidence="5">
    <location>
        <begin position="326"/>
        <end position="381"/>
    </location>
</feature>
<evidence type="ECO:0000256" key="3">
    <source>
        <dbReference type="ARBA" id="ARBA00037224"/>
    </source>
</evidence>
<sequence>MELHPILERDTVPNAGLWYVLSALGDSPSIRVGHTCTHVKGLSDGDNGKLYVIGGANPSGAFCDTFVLDLNTMMWDIVDYPGFRARYEHAAFVPQSEPEKIYVFGGADPTGNMNDIQVLDTATNSWSTPNISGTPPTPRTYHTTAVVGDKFIVYSGGHSGPDPVGDRQVHCFDVKTSSWSILPIKGDSPKPRHGHVMVAVGNRLFIHGGMAGSAFYDDFHLMDLDKMSWSNIRRKKATPSARAAHSGVAVGKDIYIFGGMSREGALDDLYKCDTSSMLWTKVELQGPPPACRLDFGMCQVSLFRSLTRVTDDQDLVTQVQQTKEILDRELKPGSASSRDSRQDTGSESSSVTYEIPQPNTDDEDEETPRAEGATASLNTPMSDGKEMRFLLVHGGMDTEGEIFDDALKGDKVSLHDLSLKVTDMANRTTLHQRRRKRAQPPVFSGISGSYEDKDSDFLWLVFEIKNDKHTQRPLHTIMFARGI</sequence>
<dbReference type="PANTHER" id="PTHR46647:SF1">
    <property type="entry name" value="RAB9 EFFECTOR PROTEIN WITH KELCH MOTIFS"/>
    <property type="match status" value="1"/>
</dbReference>
<dbReference type="AlphaFoldDB" id="K1R8X8"/>
<dbReference type="InterPro" id="IPR015915">
    <property type="entry name" value="Kelch-typ_b-propeller"/>
</dbReference>
<proteinExistence type="predicted"/>
<accession>K1R8X8</accession>
<evidence type="ECO:0000256" key="2">
    <source>
        <dbReference type="ARBA" id="ARBA00022737"/>
    </source>
</evidence>
<dbReference type="HOGENOM" id="CLU_045313_0_0_1"/>
<comment type="function">
    <text evidence="3">Rab9 effector required for endosome to trans-Golgi network (TGN) transport.</text>
</comment>
<evidence type="ECO:0000256" key="5">
    <source>
        <dbReference type="SAM" id="MobiDB-lite"/>
    </source>
</evidence>
<dbReference type="InterPro" id="IPR052124">
    <property type="entry name" value="Rab9_kelch_effector"/>
</dbReference>
<dbReference type="InParanoid" id="K1R8X8"/>
<gene>
    <name evidence="6" type="ORF">CGI_10009402</name>
</gene>
<evidence type="ECO:0000313" key="6">
    <source>
        <dbReference type="EMBL" id="EKC42253.1"/>
    </source>
</evidence>
<evidence type="ECO:0000256" key="4">
    <source>
        <dbReference type="ARBA" id="ARBA00039295"/>
    </source>
</evidence>
<dbReference type="EMBL" id="JH818093">
    <property type="protein sequence ID" value="EKC42253.1"/>
    <property type="molecule type" value="Genomic_DNA"/>
</dbReference>
<dbReference type="Pfam" id="PF24681">
    <property type="entry name" value="Kelch_KLHDC2_KLHL20_DRC7"/>
    <property type="match status" value="1"/>
</dbReference>